<evidence type="ECO:0000256" key="4">
    <source>
        <dbReference type="ARBA" id="ARBA00008276"/>
    </source>
</evidence>
<evidence type="ECO:0000256" key="21">
    <source>
        <dbReference type="PIRNR" id="PIRNR001563"/>
    </source>
</evidence>
<feature type="compositionally biased region" description="Basic and acidic residues" evidence="22">
    <location>
        <begin position="238"/>
        <end position="250"/>
    </location>
</feature>
<evidence type="ECO:0000256" key="6">
    <source>
        <dbReference type="ARBA" id="ARBA00013025"/>
    </source>
</evidence>
<organism evidence="25 26">
    <name type="scientific">Gemmata palustris</name>
    <dbReference type="NCBI Taxonomy" id="2822762"/>
    <lineage>
        <taxon>Bacteria</taxon>
        <taxon>Pseudomonadati</taxon>
        <taxon>Planctomycetota</taxon>
        <taxon>Planctomycetia</taxon>
        <taxon>Gemmatales</taxon>
        <taxon>Gemmataceae</taxon>
        <taxon>Gemmata</taxon>
    </lineage>
</organism>
<dbReference type="Gene3D" id="3.90.190.20">
    <property type="entry name" value="Mur ligase, C-terminal domain"/>
    <property type="match status" value="1"/>
</dbReference>
<dbReference type="PROSITE" id="PS01011">
    <property type="entry name" value="FOLYLPOLYGLU_SYNT_1"/>
    <property type="match status" value="1"/>
</dbReference>
<dbReference type="Pfam" id="PF08245">
    <property type="entry name" value="Mur_ligase_M"/>
    <property type="match status" value="1"/>
</dbReference>
<evidence type="ECO:0000256" key="12">
    <source>
        <dbReference type="ARBA" id="ARBA00022842"/>
    </source>
</evidence>
<feature type="domain" description="Mur ligase central" evidence="24">
    <location>
        <begin position="50"/>
        <end position="275"/>
    </location>
</feature>
<evidence type="ECO:0000256" key="1">
    <source>
        <dbReference type="ARBA" id="ARBA00002714"/>
    </source>
</evidence>
<comment type="caution">
    <text evidence="25">The sequence shown here is derived from an EMBL/GenBank/DDBJ whole genome shotgun (WGS) entry which is preliminary data.</text>
</comment>
<comment type="function">
    <text evidence="1">Functions in two distinct reactions of the de novo folate biosynthetic pathway. Catalyzes the addition of a glutamate residue to dihydropteroate (7,8-dihydropteroate or H2Pte) to form dihydrofolate (7,8-dihydrofolate monoglutamate or H2Pte-Glu). Also catalyzes successive additions of L-glutamate to tetrahydrofolate or 10-formyltetrahydrofolate or 5,10-methylenetetrahydrofolate, leading to folylpolyglutamate derivatives.</text>
</comment>
<evidence type="ECO:0000256" key="10">
    <source>
        <dbReference type="ARBA" id="ARBA00022741"/>
    </source>
</evidence>
<evidence type="ECO:0000259" key="24">
    <source>
        <dbReference type="Pfam" id="PF08245"/>
    </source>
</evidence>
<comment type="catalytic activity">
    <reaction evidence="18">
        <text>10-formyltetrahydrofolyl-(gamma-L-Glu)(n) + L-glutamate + ATP = 10-formyltetrahydrofolyl-(gamma-L-Glu)(n+1) + ADP + phosphate + H(+)</text>
        <dbReference type="Rhea" id="RHEA:51904"/>
        <dbReference type="Rhea" id="RHEA-COMP:13088"/>
        <dbReference type="Rhea" id="RHEA-COMP:14300"/>
        <dbReference type="ChEBI" id="CHEBI:15378"/>
        <dbReference type="ChEBI" id="CHEBI:29985"/>
        <dbReference type="ChEBI" id="CHEBI:30616"/>
        <dbReference type="ChEBI" id="CHEBI:43474"/>
        <dbReference type="ChEBI" id="CHEBI:134413"/>
        <dbReference type="ChEBI" id="CHEBI:456216"/>
        <dbReference type="EC" id="6.3.2.17"/>
    </reaction>
</comment>
<keyword evidence="9" id="KW-0479">Metal-binding</keyword>
<evidence type="ECO:0000313" key="26">
    <source>
        <dbReference type="Proteomes" id="UP000676565"/>
    </source>
</evidence>
<evidence type="ECO:0000256" key="5">
    <source>
        <dbReference type="ARBA" id="ARBA00013023"/>
    </source>
</evidence>
<dbReference type="RefSeq" id="WP_210656907.1">
    <property type="nucleotide sequence ID" value="NZ_JAGKQQ010000001.1"/>
</dbReference>
<keyword evidence="11 21" id="KW-0067">ATP-binding</keyword>
<keyword evidence="12" id="KW-0460">Magnesium</keyword>
<comment type="similarity">
    <text evidence="4 21">Belongs to the folylpolyglutamate synthase family.</text>
</comment>
<dbReference type="SUPFAM" id="SSF53244">
    <property type="entry name" value="MurD-like peptide ligases, peptide-binding domain"/>
    <property type="match status" value="1"/>
</dbReference>
<evidence type="ECO:0000256" key="16">
    <source>
        <dbReference type="ARBA" id="ARBA00032510"/>
    </source>
</evidence>
<dbReference type="InterPro" id="IPR036565">
    <property type="entry name" value="Mur-like_cat_sf"/>
</dbReference>
<dbReference type="SUPFAM" id="SSF53623">
    <property type="entry name" value="MurD-like peptide ligases, catalytic domain"/>
    <property type="match status" value="1"/>
</dbReference>
<feature type="region of interest" description="Disordered" evidence="22">
    <location>
        <begin position="225"/>
        <end position="259"/>
    </location>
</feature>
<protein>
    <recommendedName>
        <fullName evidence="7">Dihydrofolate synthase/folylpolyglutamate synthase</fullName>
        <ecNumber evidence="5">6.3.2.12</ecNumber>
        <ecNumber evidence="6">6.3.2.17</ecNumber>
    </recommendedName>
    <alternativeName>
        <fullName evidence="16">Folylpoly-gamma-glutamate synthetase-dihydrofolate synthetase</fullName>
    </alternativeName>
    <alternativeName>
        <fullName evidence="14">Folylpolyglutamate synthetase</fullName>
    </alternativeName>
    <alternativeName>
        <fullName evidence="15">Tetrahydrofolylpolyglutamate synthase</fullName>
    </alternativeName>
</protein>
<evidence type="ECO:0000256" key="20">
    <source>
        <dbReference type="ARBA" id="ARBA00049161"/>
    </source>
</evidence>
<comment type="pathway">
    <text evidence="2">Cofactor biosynthesis; tetrahydrofolate biosynthesis; 7,8-dihydrofolate from 2-amino-4-hydroxy-6-hydroxymethyl-7,8-dihydropteridine diphosphate and 4-aminobenzoate: step 2/2.</text>
</comment>
<proteinExistence type="inferred from homology"/>
<evidence type="ECO:0000256" key="7">
    <source>
        <dbReference type="ARBA" id="ARBA00019357"/>
    </source>
</evidence>
<evidence type="ECO:0000256" key="8">
    <source>
        <dbReference type="ARBA" id="ARBA00022598"/>
    </source>
</evidence>
<evidence type="ECO:0000256" key="11">
    <source>
        <dbReference type="ARBA" id="ARBA00022840"/>
    </source>
</evidence>
<evidence type="ECO:0000256" key="13">
    <source>
        <dbReference type="ARBA" id="ARBA00022909"/>
    </source>
</evidence>
<dbReference type="EC" id="6.3.2.12" evidence="5"/>
<evidence type="ECO:0000256" key="9">
    <source>
        <dbReference type="ARBA" id="ARBA00022723"/>
    </source>
</evidence>
<feature type="domain" description="Mur ligase C-terminal" evidence="23">
    <location>
        <begin position="303"/>
        <end position="425"/>
    </location>
</feature>
<gene>
    <name evidence="25" type="ORF">J8F10_20545</name>
</gene>
<comment type="catalytic activity">
    <reaction evidence="20">
        <text>7,8-dihydropteroate + L-glutamate + ATP = 7,8-dihydrofolate + ADP + phosphate + H(+)</text>
        <dbReference type="Rhea" id="RHEA:23584"/>
        <dbReference type="ChEBI" id="CHEBI:15378"/>
        <dbReference type="ChEBI" id="CHEBI:17839"/>
        <dbReference type="ChEBI" id="CHEBI:29985"/>
        <dbReference type="ChEBI" id="CHEBI:30616"/>
        <dbReference type="ChEBI" id="CHEBI:43474"/>
        <dbReference type="ChEBI" id="CHEBI:57451"/>
        <dbReference type="ChEBI" id="CHEBI:456216"/>
        <dbReference type="EC" id="6.3.2.12"/>
    </reaction>
</comment>
<keyword evidence="8 21" id="KW-0436">Ligase</keyword>
<dbReference type="PANTHER" id="PTHR11136:SF0">
    <property type="entry name" value="DIHYDROFOLATE SYNTHETASE-RELATED"/>
    <property type="match status" value="1"/>
</dbReference>
<accession>A0ABS5BV89</accession>
<comment type="catalytic activity">
    <reaction evidence="17">
        <text>(6S)-5,6,7,8-tetrahydrofolyl-(gamma-L-Glu)(n) + L-glutamate + ATP = (6S)-5,6,7,8-tetrahydrofolyl-(gamma-L-Glu)(n+1) + ADP + phosphate + H(+)</text>
        <dbReference type="Rhea" id="RHEA:10580"/>
        <dbReference type="Rhea" id="RHEA-COMP:14738"/>
        <dbReference type="Rhea" id="RHEA-COMP:14740"/>
        <dbReference type="ChEBI" id="CHEBI:15378"/>
        <dbReference type="ChEBI" id="CHEBI:29985"/>
        <dbReference type="ChEBI" id="CHEBI:30616"/>
        <dbReference type="ChEBI" id="CHEBI:43474"/>
        <dbReference type="ChEBI" id="CHEBI:141005"/>
        <dbReference type="ChEBI" id="CHEBI:456216"/>
        <dbReference type="EC" id="6.3.2.17"/>
    </reaction>
</comment>
<evidence type="ECO:0000256" key="2">
    <source>
        <dbReference type="ARBA" id="ARBA00004799"/>
    </source>
</evidence>
<reference evidence="25 26" key="1">
    <citation type="submission" date="2021-04" db="EMBL/GenBank/DDBJ databases">
        <authorList>
            <person name="Ivanova A."/>
        </authorList>
    </citation>
    <scope>NUCLEOTIDE SEQUENCE [LARGE SCALE GENOMIC DNA]</scope>
    <source>
        <strain evidence="25 26">G18</strain>
    </source>
</reference>
<dbReference type="PIRSF" id="PIRSF001563">
    <property type="entry name" value="Folylpolyglu_synth"/>
    <property type="match status" value="1"/>
</dbReference>
<dbReference type="EMBL" id="JAGKQQ010000001">
    <property type="protein sequence ID" value="MBP3957646.1"/>
    <property type="molecule type" value="Genomic_DNA"/>
</dbReference>
<evidence type="ECO:0000256" key="18">
    <source>
        <dbReference type="ARBA" id="ARBA00047808"/>
    </source>
</evidence>
<evidence type="ECO:0000313" key="25">
    <source>
        <dbReference type="EMBL" id="MBP3957646.1"/>
    </source>
</evidence>
<keyword evidence="13" id="KW-0289">Folate biosynthesis</keyword>
<dbReference type="PANTHER" id="PTHR11136">
    <property type="entry name" value="FOLYLPOLYGLUTAMATE SYNTHASE-RELATED"/>
    <property type="match status" value="1"/>
</dbReference>
<evidence type="ECO:0000256" key="14">
    <source>
        <dbReference type="ARBA" id="ARBA00030048"/>
    </source>
</evidence>
<evidence type="ECO:0000256" key="19">
    <source>
        <dbReference type="ARBA" id="ARBA00049035"/>
    </source>
</evidence>
<evidence type="ECO:0000259" key="23">
    <source>
        <dbReference type="Pfam" id="PF02875"/>
    </source>
</evidence>
<name>A0ABS5BV89_9BACT</name>
<dbReference type="NCBIfam" id="TIGR01499">
    <property type="entry name" value="folC"/>
    <property type="match status" value="1"/>
</dbReference>
<dbReference type="Gene3D" id="3.40.1190.10">
    <property type="entry name" value="Mur-like, catalytic domain"/>
    <property type="match status" value="1"/>
</dbReference>
<dbReference type="InterPro" id="IPR018109">
    <property type="entry name" value="Folylpolyglutamate_synth_CS"/>
</dbReference>
<dbReference type="InterPro" id="IPR004101">
    <property type="entry name" value="Mur_ligase_C"/>
</dbReference>
<evidence type="ECO:0000256" key="17">
    <source>
        <dbReference type="ARBA" id="ARBA00047493"/>
    </source>
</evidence>
<dbReference type="EC" id="6.3.2.17" evidence="6"/>
<dbReference type="InterPro" id="IPR013221">
    <property type="entry name" value="Mur_ligase_cen"/>
</dbReference>
<keyword evidence="26" id="KW-1185">Reference proteome</keyword>
<sequence length="439" mass="47279">MTYDEAISFWYGRINYEVRSAGPLDLKLERMHALLRRLGDPQDRLRLVHVTGTKGKGSTCAMLASVLRAAGYRVGLFTSPHLEYVEERMQVDGVPISHAELAARMEEVAPAVRAMEEETTLPSPTFFEIGTALGFLHFVRRRVDIAILEVGLGGRFDSTNVCQPLVSVVTNIGFDHTAQLGNTLEAIAYQKAGIIKRRVPVVSGVTQPEPRAVIREVAAEMAAPLWEVGEPPPPAPREAPRTGPESKARGDGGGGSSLGLLGAHQVQNATIAVAVIDRLRDAGMRIPEVAIARGLAEVKWPARIEVIRERPAIILDTAHNVPSAEALVNTLRAAFPQSGTKRVVFAVSSDKQFADILRVLADYFDHFHLTKYGNNPRGVSPEKLAATLAAVAPGKPFSAHATASDAWNAARSATTESDLVCVTGSVFLAGELRPALTDI</sequence>
<dbReference type="InterPro" id="IPR036615">
    <property type="entry name" value="Mur_ligase_C_dom_sf"/>
</dbReference>
<dbReference type="InterPro" id="IPR001645">
    <property type="entry name" value="Folylpolyglutamate_synth"/>
</dbReference>
<keyword evidence="10 21" id="KW-0547">Nucleotide-binding</keyword>
<comment type="catalytic activity">
    <reaction evidence="19">
        <text>(6R)-5,10-methylenetetrahydrofolyl-(gamma-L-Glu)(n) + L-glutamate + ATP = (6R)-5,10-methylenetetrahydrofolyl-(gamma-L-Glu)(n+1) + ADP + phosphate + H(+)</text>
        <dbReference type="Rhea" id="RHEA:51912"/>
        <dbReference type="Rhea" id="RHEA-COMP:13257"/>
        <dbReference type="Rhea" id="RHEA-COMP:13258"/>
        <dbReference type="ChEBI" id="CHEBI:15378"/>
        <dbReference type="ChEBI" id="CHEBI:29985"/>
        <dbReference type="ChEBI" id="CHEBI:30616"/>
        <dbReference type="ChEBI" id="CHEBI:43474"/>
        <dbReference type="ChEBI" id="CHEBI:136572"/>
        <dbReference type="ChEBI" id="CHEBI:456216"/>
        <dbReference type="EC" id="6.3.2.17"/>
    </reaction>
</comment>
<evidence type="ECO:0000256" key="22">
    <source>
        <dbReference type="SAM" id="MobiDB-lite"/>
    </source>
</evidence>
<evidence type="ECO:0000256" key="15">
    <source>
        <dbReference type="ARBA" id="ARBA00030592"/>
    </source>
</evidence>
<dbReference type="Pfam" id="PF02875">
    <property type="entry name" value="Mur_ligase_C"/>
    <property type="match status" value="1"/>
</dbReference>
<comment type="pathway">
    <text evidence="3">Cofactor biosynthesis; tetrahydrofolylpolyglutamate biosynthesis.</text>
</comment>
<evidence type="ECO:0000256" key="3">
    <source>
        <dbReference type="ARBA" id="ARBA00005150"/>
    </source>
</evidence>
<dbReference type="Proteomes" id="UP000676565">
    <property type="component" value="Unassembled WGS sequence"/>
</dbReference>